<dbReference type="InterPro" id="IPR050415">
    <property type="entry name" value="MRET"/>
</dbReference>
<dbReference type="Gene3D" id="2.40.30.10">
    <property type="entry name" value="Translation factors"/>
    <property type="match status" value="1"/>
</dbReference>
<keyword evidence="2" id="KW-0001">2Fe-2S</keyword>
<dbReference type="InterPro" id="IPR039261">
    <property type="entry name" value="FNR_nucleotide-bd"/>
</dbReference>
<evidence type="ECO:0000313" key="7">
    <source>
        <dbReference type="Proteomes" id="UP000054770"/>
    </source>
</evidence>
<keyword evidence="4" id="KW-0408">Iron</keyword>
<proteinExistence type="predicted"/>
<keyword evidence="7" id="KW-1185">Reference proteome</keyword>
<dbReference type="GO" id="GO:0046872">
    <property type="term" value="F:metal ion binding"/>
    <property type="evidence" value="ECO:0007669"/>
    <property type="project" value="UniProtKB-KW"/>
</dbReference>
<dbReference type="RefSeq" id="WP_087644878.1">
    <property type="nucleotide sequence ID" value="NZ_FCON02000024.1"/>
</dbReference>
<dbReference type="GO" id="GO:0016491">
    <property type="term" value="F:oxidoreductase activity"/>
    <property type="evidence" value="ECO:0007669"/>
    <property type="project" value="TreeGrafter"/>
</dbReference>
<keyword evidence="3" id="KW-0479">Metal-binding</keyword>
<evidence type="ECO:0000256" key="5">
    <source>
        <dbReference type="ARBA" id="ARBA00023014"/>
    </source>
</evidence>
<dbReference type="PANTHER" id="PTHR47354">
    <property type="entry name" value="NADH OXIDOREDUCTASE HCR"/>
    <property type="match status" value="1"/>
</dbReference>
<keyword evidence="1" id="KW-0285">Flavoprotein</keyword>
<organism evidence="6 7">
    <name type="scientific">Caballeronia choica</name>
    <dbReference type="NCBI Taxonomy" id="326476"/>
    <lineage>
        <taxon>Bacteria</taxon>
        <taxon>Pseudomonadati</taxon>
        <taxon>Pseudomonadota</taxon>
        <taxon>Betaproteobacteria</taxon>
        <taxon>Burkholderiales</taxon>
        <taxon>Burkholderiaceae</taxon>
        <taxon>Caballeronia</taxon>
    </lineage>
</organism>
<sequence>MHDNMIEAIVTRKWQLAQGYHAVELETRYRSELPPFDDGAIVDLVRDNGSQAVRSHPLWRIPSRRHAFVLGVRQEADREPEQASADFSWNRGDQIYVGSPRSAVVMMDRSARYILLSAGVGATAIAGVARRLAKAGKSFEVHNFARTPERAVFREELDEFRTHARVHHRIGLSEDAIAQATSHAVSPTHASSQIICSGPPSFMNLIERQALEWVYPAHVHKIILGEKAL</sequence>
<dbReference type="GO" id="GO:0051537">
    <property type="term" value="F:2 iron, 2 sulfur cluster binding"/>
    <property type="evidence" value="ECO:0007669"/>
    <property type="project" value="UniProtKB-KW"/>
</dbReference>
<evidence type="ECO:0000256" key="1">
    <source>
        <dbReference type="ARBA" id="ARBA00022630"/>
    </source>
</evidence>
<protein>
    <submittedName>
        <fullName evidence="6">Ferredoxin</fullName>
    </submittedName>
</protein>
<dbReference type="OrthoDB" id="8997924at2"/>
<comment type="caution">
    <text evidence="6">The sequence shown here is derived from an EMBL/GenBank/DDBJ whole genome shotgun (WGS) entry which is preliminary data.</text>
</comment>
<name>A0A158III6_9BURK</name>
<evidence type="ECO:0000313" key="6">
    <source>
        <dbReference type="EMBL" id="SAL56345.1"/>
    </source>
</evidence>
<dbReference type="PANTHER" id="PTHR47354:SF1">
    <property type="entry name" value="CARNITINE MONOOXYGENASE REDUCTASE SUBUNIT"/>
    <property type="match status" value="1"/>
</dbReference>
<evidence type="ECO:0000256" key="2">
    <source>
        <dbReference type="ARBA" id="ARBA00022714"/>
    </source>
</evidence>
<dbReference type="InterPro" id="IPR017938">
    <property type="entry name" value="Riboflavin_synthase-like_b-brl"/>
</dbReference>
<dbReference type="Proteomes" id="UP000054770">
    <property type="component" value="Unassembled WGS sequence"/>
</dbReference>
<dbReference type="PRINTS" id="PR00409">
    <property type="entry name" value="PHDIOXRDTASE"/>
</dbReference>
<evidence type="ECO:0000256" key="3">
    <source>
        <dbReference type="ARBA" id="ARBA00022723"/>
    </source>
</evidence>
<accession>A0A158III6</accession>
<dbReference type="SUPFAM" id="SSF63380">
    <property type="entry name" value="Riboflavin synthase domain-like"/>
    <property type="match status" value="1"/>
</dbReference>
<reference evidence="6" key="1">
    <citation type="submission" date="2016-01" db="EMBL/GenBank/DDBJ databases">
        <authorList>
            <person name="Peeters C."/>
        </authorList>
    </citation>
    <scope>NUCLEOTIDE SEQUENCE [LARGE SCALE GENOMIC DNA]</scope>
    <source>
        <strain evidence="6">LMG 22940</strain>
    </source>
</reference>
<dbReference type="EMBL" id="FCON02000024">
    <property type="protein sequence ID" value="SAL56345.1"/>
    <property type="molecule type" value="Genomic_DNA"/>
</dbReference>
<gene>
    <name evidence="6" type="ORF">AWB68_02730</name>
</gene>
<dbReference type="SUPFAM" id="SSF52343">
    <property type="entry name" value="Ferredoxin reductase-like, C-terminal NADP-linked domain"/>
    <property type="match status" value="1"/>
</dbReference>
<evidence type="ECO:0000256" key="4">
    <source>
        <dbReference type="ARBA" id="ARBA00023004"/>
    </source>
</evidence>
<keyword evidence="5" id="KW-0411">Iron-sulfur</keyword>
<dbReference type="Gene3D" id="3.40.50.80">
    <property type="entry name" value="Nucleotide-binding domain of ferredoxin-NADP reductase (FNR) module"/>
    <property type="match status" value="1"/>
</dbReference>
<dbReference type="AlphaFoldDB" id="A0A158III6"/>